<accession>A0A8S1L7E7</accession>
<dbReference type="EMBL" id="CAJJDN010000012">
    <property type="protein sequence ID" value="CAD8058554.1"/>
    <property type="molecule type" value="Genomic_DNA"/>
</dbReference>
<evidence type="ECO:0000313" key="3">
    <source>
        <dbReference type="Proteomes" id="UP000692954"/>
    </source>
</evidence>
<name>A0A8S1L7E7_9CILI</name>
<gene>
    <name evidence="2" type="ORF">PSON_ATCC_30995.1.T0120261</name>
</gene>
<evidence type="ECO:0000313" key="2">
    <source>
        <dbReference type="EMBL" id="CAD8058554.1"/>
    </source>
</evidence>
<dbReference type="AlphaFoldDB" id="A0A8S1L7E7"/>
<keyword evidence="3" id="KW-1185">Reference proteome</keyword>
<dbReference type="OrthoDB" id="10264738at2759"/>
<evidence type="ECO:0008006" key="4">
    <source>
        <dbReference type="Google" id="ProtNLM"/>
    </source>
</evidence>
<organism evidence="2 3">
    <name type="scientific">Paramecium sonneborni</name>
    <dbReference type="NCBI Taxonomy" id="65129"/>
    <lineage>
        <taxon>Eukaryota</taxon>
        <taxon>Sar</taxon>
        <taxon>Alveolata</taxon>
        <taxon>Ciliophora</taxon>
        <taxon>Intramacronucleata</taxon>
        <taxon>Oligohymenophorea</taxon>
        <taxon>Peniculida</taxon>
        <taxon>Parameciidae</taxon>
        <taxon>Paramecium</taxon>
    </lineage>
</organism>
<feature type="compositionally biased region" description="Basic and acidic residues" evidence="1">
    <location>
        <begin position="110"/>
        <end position="119"/>
    </location>
</feature>
<reference evidence="2" key="1">
    <citation type="submission" date="2021-01" db="EMBL/GenBank/DDBJ databases">
        <authorList>
            <consortium name="Genoscope - CEA"/>
            <person name="William W."/>
        </authorList>
    </citation>
    <scope>NUCLEOTIDE SEQUENCE</scope>
</reference>
<comment type="caution">
    <text evidence="2">The sequence shown here is derived from an EMBL/GenBank/DDBJ whole genome shotgun (WGS) entry which is preliminary data.</text>
</comment>
<dbReference type="Proteomes" id="UP000692954">
    <property type="component" value="Unassembled WGS sequence"/>
</dbReference>
<feature type="region of interest" description="Disordered" evidence="1">
    <location>
        <begin position="86"/>
        <end position="132"/>
    </location>
</feature>
<proteinExistence type="predicted"/>
<protein>
    <recommendedName>
        <fullName evidence="4">PPM-type phosphatase domain-containing protein</fullName>
    </recommendedName>
</protein>
<feature type="compositionally biased region" description="Basic and acidic residues" evidence="1">
    <location>
        <begin position="17"/>
        <end position="26"/>
    </location>
</feature>
<feature type="region of interest" description="Disordered" evidence="1">
    <location>
        <begin position="1"/>
        <end position="27"/>
    </location>
</feature>
<evidence type="ECO:0000256" key="1">
    <source>
        <dbReference type="SAM" id="MobiDB-lite"/>
    </source>
</evidence>
<sequence>MELHRTQKPLLQKRYKATADESDSRNHKISLPSLTNFRKTEFNSLENIAQPISIINQGNGIKIPNRLPKLERRSEISKSKYEIQFNQTPKDEEQKLIQKQKKTSFTPEQRISESPEKKSTQSKKKGGGKQWQGMKYVYKTKAGCQTNKQTKTNQDSAIIFPQNIDSQNYGLVGICDGHGVNGHLVSDIIKKRMPSK</sequence>